<proteinExistence type="predicted"/>
<keyword evidence="1" id="KW-1133">Transmembrane helix</keyword>
<dbReference type="AlphaFoldDB" id="A0A1F7JGG5"/>
<feature type="transmembrane region" description="Helical" evidence="1">
    <location>
        <begin position="16"/>
        <end position="35"/>
    </location>
</feature>
<sequence>MEGVKELPDSSLKNRLVISSIAVAMLFFSISLIYLSRQFVGNSTLSLLPKAEEAGGGYTRPKNCDLCDKVIDPSSETNGVEKCMRRIQELRQEKNSFMNLRPRFSYRITWNNFSWDDYRSARQQYSTQLNLWYAQYGDRYESNSQELIRISRECNNYCDFAAPKRILNSSDITAYHSMCIVPSSTPTPTQQVITPLISTPTTLPTINFNREICDIDKNGIHNMADMQKLNEYIFVNQCKFADINGDRVVDAGDVSSKTLCNSDQNSFPGCVYIANLHPSFITDCIFSSERTNVETSLKSIFGSNPHRPPDCNNDLKVDAGDISALNIIISTSGVSPTPTNAPTVSPTFNTQACNVDKSTEGITREDIDKITSYIFLSNCKYADINGDRVIDAGDLSAKPLCASDLSGSLNCIFSANFTSSDITNCIFSTENPSLGQSLQNIFGSNPNVPPDCNGDGQVNAGDLSAANIISHSATTQ</sequence>
<name>A0A1F7JGG5_9BACT</name>
<evidence type="ECO:0000256" key="1">
    <source>
        <dbReference type="SAM" id="Phobius"/>
    </source>
</evidence>
<protein>
    <recommendedName>
        <fullName evidence="4">Dockerin domain-containing protein</fullName>
    </recommendedName>
</protein>
<evidence type="ECO:0000313" key="3">
    <source>
        <dbReference type="Proteomes" id="UP000177418"/>
    </source>
</evidence>
<reference evidence="2 3" key="1">
    <citation type="journal article" date="2016" name="Nat. Commun.">
        <title>Thousands of microbial genomes shed light on interconnected biogeochemical processes in an aquifer system.</title>
        <authorList>
            <person name="Anantharaman K."/>
            <person name="Brown C.T."/>
            <person name="Hug L.A."/>
            <person name="Sharon I."/>
            <person name="Castelle C.J."/>
            <person name="Probst A.J."/>
            <person name="Thomas B.C."/>
            <person name="Singh A."/>
            <person name="Wilkins M.J."/>
            <person name="Karaoz U."/>
            <person name="Brodie E.L."/>
            <person name="Williams K.H."/>
            <person name="Hubbard S.S."/>
            <person name="Banfield J.F."/>
        </authorList>
    </citation>
    <scope>NUCLEOTIDE SEQUENCE [LARGE SCALE GENOMIC DNA]</scope>
</reference>
<dbReference type="Proteomes" id="UP000177418">
    <property type="component" value="Unassembled WGS sequence"/>
</dbReference>
<accession>A0A1F7JGG5</accession>
<dbReference type="EMBL" id="MGAV01000013">
    <property type="protein sequence ID" value="OGK54705.1"/>
    <property type="molecule type" value="Genomic_DNA"/>
</dbReference>
<keyword evidence="1" id="KW-0472">Membrane</keyword>
<gene>
    <name evidence="2" type="ORF">A3H78_05415</name>
</gene>
<comment type="caution">
    <text evidence="2">The sequence shown here is derived from an EMBL/GenBank/DDBJ whole genome shotgun (WGS) entry which is preliminary data.</text>
</comment>
<keyword evidence="1" id="KW-0812">Transmembrane</keyword>
<evidence type="ECO:0000313" key="2">
    <source>
        <dbReference type="EMBL" id="OGK54705.1"/>
    </source>
</evidence>
<evidence type="ECO:0008006" key="4">
    <source>
        <dbReference type="Google" id="ProtNLM"/>
    </source>
</evidence>
<organism evidence="2 3">
    <name type="scientific">Candidatus Roizmanbacteria bacterium RIFCSPLOWO2_02_FULL_36_11</name>
    <dbReference type="NCBI Taxonomy" id="1802071"/>
    <lineage>
        <taxon>Bacteria</taxon>
        <taxon>Candidatus Roizmaniibacteriota</taxon>
    </lineage>
</organism>